<dbReference type="Ensembl" id="ENSSORT00005008560.1">
    <property type="protein sequence ID" value="ENSSORP00005008272.1"/>
    <property type="gene ID" value="ENSSORG00005004575.1"/>
</dbReference>
<dbReference type="FunFam" id="4.10.280.10:FF:000019">
    <property type="entry name" value="Myc proto-oncogene protein"/>
    <property type="match status" value="1"/>
</dbReference>
<dbReference type="InterPro" id="IPR011598">
    <property type="entry name" value="bHLH_dom"/>
</dbReference>
<evidence type="ECO:0000313" key="9">
    <source>
        <dbReference type="Proteomes" id="UP000472271"/>
    </source>
</evidence>
<dbReference type="PIRSF" id="PIRSF001705">
    <property type="entry name" value="Myc_protein"/>
    <property type="match status" value="1"/>
</dbReference>
<evidence type="ECO:0000256" key="2">
    <source>
        <dbReference type="ARBA" id="ARBA00023125"/>
    </source>
</evidence>
<dbReference type="Pfam" id="PF00010">
    <property type="entry name" value="HLH"/>
    <property type="match status" value="1"/>
</dbReference>
<accession>A0A672YUW8</accession>
<evidence type="ECO:0000313" key="8">
    <source>
        <dbReference type="Ensembl" id="ENSSORP00005008272.1"/>
    </source>
</evidence>
<feature type="compositionally biased region" description="Basic residues" evidence="6">
    <location>
        <begin position="235"/>
        <end position="244"/>
    </location>
</feature>
<dbReference type="GO" id="GO:0003700">
    <property type="term" value="F:DNA-binding transcription factor activity"/>
    <property type="evidence" value="ECO:0007669"/>
    <property type="project" value="InterPro"/>
</dbReference>
<dbReference type="Proteomes" id="UP000472271">
    <property type="component" value="Chromosome 17"/>
</dbReference>
<sequence length="334" mass="37809">MAPVLPGTGPSWDWDFDAVQPYFLPEEEDPWRLPPRCQLLPGPGEDIWKKFELLPPPPLSPRRRLLAPDVPPWATEQLLDGDRGPPSAQAPHSALLQSFIIRDCMWSSSFTASAKLQQVLSQRPQPDQSEGGGAGCLPAACACTSACACVDPSAVWCSVPDSPLLSQTEEEEEEEEEQEEQEEEEEEEEEEVDVVTVDRRRAWQRSRPDSAPLVLKRSYINIHQHNYAAQQPAGKRTRAGHAHRTPPSDGEDGVERRRTHNDLERQRRNELKASFLTLRDEVPAVARNDKAAKALILKTAAEFIRQMRTDEERLLATKAELRRRGQELRRRLNQ</sequence>
<dbReference type="SUPFAM" id="SSF47459">
    <property type="entry name" value="HLH, helix-loop-helix DNA-binding domain"/>
    <property type="match status" value="1"/>
</dbReference>
<dbReference type="GO" id="GO:0046983">
    <property type="term" value="F:protein dimerization activity"/>
    <property type="evidence" value="ECO:0007669"/>
    <property type="project" value="InterPro"/>
</dbReference>
<gene>
    <name evidence="8" type="primary">LOC115437755</name>
</gene>
<reference evidence="8" key="2">
    <citation type="submission" date="2025-08" db="UniProtKB">
        <authorList>
            <consortium name="Ensembl"/>
        </authorList>
    </citation>
    <scope>IDENTIFICATION</scope>
</reference>
<evidence type="ECO:0000259" key="7">
    <source>
        <dbReference type="PROSITE" id="PS50888"/>
    </source>
</evidence>
<dbReference type="PROSITE" id="PS50888">
    <property type="entry name" value="BHLH"/>
    <property type="match status" value="1"/>
</dbReference>
<dbReference type="SMART" id="SM00353">
    <property type="entry name" value="HLH"/>
    <property type="match status" value="1"/>
</dbReference>
<evidence type="ECO:0000256" key="1">
    <source>
        <dbReference type="ARBA" id="ARBA00004123"/>
    </source>
</evidence>
<evidence type="ECO:0000256" key="4">
    <source>
        <dbReference type="ARBA" id="ARBA00025872"/>
    </source>
</evidence>
<keyword evidence="5" id="KW-0175">Coiled coil</keyword>
<feature type="region of interest" description="Disordered" evidence="6">
    <location>
        <begin position="162"/>
        <end position="197"/>
    </location>
</feature>
<organism evidence="8 9">
    <name type="scientific">Sphaeramia orbicularis</name>
    <name type="common">orbiculate cardinalfish</name>
    <dbReference type="NCBI Taxonomy" id="375764"/>
    <lineage>
        <taxon>Eukaryota</taxon>
        <taxon>Metazoa</taxon>
        <taxon>Chordata</taxon>
        <taxon>Craniata</taxon>
        <taxon>Vertebrata</taxon>
        <taxon>Euteleostomi</taxon>
        <taxon>Actinopterygii</taxon>
        <taxon>Neopterygii</taxon>
        <taxon>Teleostei</taxon>
        <taxon>Neoteleostei</taxon>
        <taxon>Acanthomorphata</taxon>
        <taxon>Gobiaria</taxon>
        <taxon>Kurtiformes</taxon>
        <taxon>Apogonoidei</taxon>
        <taxon>Apogonidae</taxon>
        <taxon>Apogoninae</taxon>
        <taxon>Sphaeramia</taxon>
    </lineage>
</organism>
<dbReference type="GO" id="GO:0003677">
    <property type="term" value="F:DNA binding"/>
    <property type="evidence" value="ECO:0007669"/>
    <property type="project" value="UniProtKB-KW"/>
</dbReference>
<feature type="coiled-coil region" evidence="5">
    <location>
        <begin position="304"/>
        <end position="331"/>
    </location>
</feature>
<feature type="region of interest" description="Disordered" evidence="6">
    <location>
        <begin position="227"/>
        <end position="268"/>
    </location>
</feature>
<evidence type="ECO:0000256" key="3">
    <source>
        <dbReference type="ARBA" id="ARBA00023242"/>
    </source>
</evidence>
<dbReference type="InterPro" id="IPR036638">
    <property type="entry name" value="HLH_DNA-bd_sf"/>
</dbReference>
<dbReference type="PANTHER" id="PTHR45851">
    <property type="entry name" value="MYC PROTO-ONCOGENE"/>
    <property type="match status" value="1"/>
</dbReference>
<keyword evidence="2" id="KW-0238">DNA-binding</keyword>
<feature type="domain" description="BHLH" evidence="7">
    <location>
        <begin position="255"/>
        <end position="307"/>
    </location>
</feature>
<dbReference type="InterPro" id="IPR050433">
    <property type="entry name" value="Myc_transcription_factors"/>
</dbReference>
<keyword evidence="3" id="KW-0539">Nucleus</keyword>
<protein>
    <recommendedName>
        <fullName evidence="7">BHLH domain-containing protein</fullName>
    </recommendedName>
</protein>
<dbReference type="InterPro" id="IPR002418">
    <property type="entry name" value="Tscrpt_reg_Myc"/>
</dbReference>
<comment type="subunit">
    <text evidence="4">Efficient DNA binding requires dimerization with another bHLH protein. Binds DNA as a heterodimer with MAX.</text>
</comment>
<dbReference type="AlphaFoldDB" id="A0A672YUW8"/>
<keyword evidence="9" id="KW-1185">Reference proteome</keyword>
<dbReference type="Pfam" id="PF01056">
    <property type="entry name" value="Myc_N"/>
    <property type="match status" value="2"/>
</dbReference>
<dbReference type="CDD" id="cd11400">
    <property type="entry name" value="bHLHzip_Myc"/>
    <property type="match status" value="1"/>
</dbReference>
<reference evidence="8" key="1">
    <citation type="submission" date="2019-06" db="EMBL/GenBank/DDBJ databases">
        <authorList>
            <consortium name="Wellcome Sanger Institute Data Sharing"/>
        </authorList>
    </citation>
    <scope>NUCLEOTIDE SEQUENCE [LARGE SCALE GENOMIC DNA]</scope>
</reference>
<feature type="compositionally biased region" description="Acidic residues" evidence="6">
    <location>
        <begin position="168"/>
        <end position="193"/>
    </location>
</feature>
<evidence type="ECO:0000256" key="6">
    <source>
        <dbReference type="SAM" id="MobiDB-lite"/>
    </source>
</evidence>
<dbReference type="PRINTS" id="PR00044">
    <property type="entry name" value="LEUZIPPRMYC"/>
</dbReference>
<comment type="subcellular location">
    <subcellularLocation>
        <location evidence="1">Nucleus</location>
    </subcellularLocation>
</comment>
<dbReference type="GO" id="GO:0005634">
    <property type="term" value="C:nucleus"/>
    <property type="evidence" value="ECO:0007669"/>
    <property type="project" value="UniProtKB-SubCell"/>
</dbReference>
<name>A0A672YUW8_9TELE</name>
<evidence type="ECO:0000256" key="5">
    <source>
        <dbReference type="SAM" id="Coils"/>
    </source>
</evidence>
<dbReference type="Gene3D" id="4.10.280.10">
    <property type="entry name" value="Helix-loop-helix DNA-binding domain"/>
    <property type="match status" value="1"/>
</dbReference>
<reference evidence="8" key="3">
    <citation type="submission" date="2025-09" db="UniProtKB">
        <authorList>
            <consortium name="Ensembl"/>
        </authorList>
    </citation>
    <scope>IDENTIFICATION</scope>
</reference>
<proteinExistence type="predicted"/>
<dbReference type="InterPro" id="IPR012682">
    <property type="entry name" value="Tscrpt_reg_Myc_N"/>
</dbReference>
<feature type="compositionally biased region" description="Basic and acidic residues" evidence="6">
    <location>
        <begin position="253"/>
        <end position="268"/>
    </location>
</feature>